<evidence type="ECO:0000313" key="3">
    <source>
        <dbReference type="EMBL" id="GJN54569.1"/>
    </source>
</evidence>
<dbReference type="KEGG" id="ptw:TUM18999_53250"/>
<dbReference type="RefSeq" id="WP_173171667.1">
    <property type="nucleotide sequence ID" value="NZ_AP023189.1"/>
</dbReference>
<keyword evidence="5" id="KW-1185">Reference proteome</keyword>
<evidence type="ECO:0000313" key="2">
    <source>
        <dbReference type="EMBL" id="BCG27134.1"/>
    </source>
</evidence>
<accession>A0A6J4EDL0</accession>
<dbReference type="Gene3D" id="3.30.70.100">
    <property type="match status" value="1"/>
</dbReference>
<dbReference type="Proteomes" id="UP000509383">
    <property type="component" value="Chromosome"/>
</dbReference>
<name>A0A6J4EDL0_9PSED</name>
<dbReference type="InterPro" id="IPR011008">
    <property type="entry name" value="Dimeric_a/b-barrel"/>
</dbReference>
<proteinExistence type="predicted"/>
<dbReference type="Proteomes" id="UP001054892">
    <property type="component" value="Unassembled WGS sequence"/>
</dbReference>
<dbReference type="EMBL" id="AP023189">
    <property type="protein sequence ID" value="BCG27134.1"/>
    <property type="molecule type" value="Genomic_DNA"/>
</dbReference>
<protein>
    <recommendedName>
        <fullName evidence="1">ABM domain-containing protein</fullName>
    </recommendedName>
</protein>
<gene>
    <name evidence="2" type="ORF">TUM18999_53250</name>
    <name evidence="3" type="ORF">TUM20286_43210</name>
</gene>
<evidence type="ECO:0000313" key="4">
    <source>
        <dbReference type="Proteomes" id="UP000509383"/>
    </source>
</evidence>
<feature type="domain" description="ABM" evidence="1">
    <location>
        <begin position="9"/>
        <end position="64"/>
    </location>
</feature>
<sequence>MQDSSVLELVLFKTKPGREERIAEIRAGVREALKTCDGFLGFRSFISVEGSHVFADLAEWSSHENALSAARAFNGADSRFQPYMREIKEVIFMGHFSPGE</sequence>
<dbReference type="InterPro" id="IPR007138">
    <property type="entry name" value="ABM_dom"/>
</dbReference>
<dbReference type="AlphaFoldDB" id="A0A6J4EDL0"/>
<dbReference type="Pfam" id="PF03992">
    <property type="entry name" value="ABM"/>
    <property type="match status" value="1"/>
</dbReference>
<dbReference type="EMBL" id="BQKM01000012">
    <property type="protein sequence ID" value="GJN54569.1"/>
    <property type="molecule type" value="Genomic_DNA"/>
</dbReference>
<organism evidence="2 4">
    <name type="scientific">Pseudomonas tohonis</name>
    <dbReference type="NCBI Taxonomy" id="2725477"/>
    <lineage>
        <taxon>Bacteria</taxon>
        <taxon>Pseudomonadati</taxon>
        <taxon>Pseudomonadota</taxon>
        <taxon>Gammaproteobacteria</taxon>
        <taxon>Pseudomonadales</taxon>
        <taxon>Pseudomonadaceae</taxon>
        <taxon>Pseudomonas</taxon>
    </lineage>
</organism>
<evidence type="ECO:0000313" key="5">
    <source>
        <dbReference type="Proteomes" id="UP001054892"/>
    </source>
</evidence>
<reference evidence="2 4" key="1">
    <citation type="submission" date="2020-05" db="EMBL/GenBank/DDBJ databases">
        <title>Characterization of novel class B3 metallo-beta-lactamase from novel Pseudomonas species.</title>
        <authorList>
            <person name="Yamada K."/>
            <person name="Aoki K."/>
            <person name="Ishii Y."/>
        </authorList>
    </citation>
    <scope>NUCLEOTIDE SEQUENCE [LARGE SCALE GENOMIC DNA]</scope>
    <source>
        <strain evidence="2 4">TUM18999</strain>
        <strain evidence="3 5">TUM20286</strain>
    </source>
</reference>
<dbReference type="SUPFAM" id="SSF54909">
    <property type="entry name" value="Dimeric alpha+beta barrel"/>
    <property type="match status" value="1"/>
</dbReference>
<evidence type="ECO:0000259" key="1">
    <source>
        <dbReference type="Pfam" id="PF03992"/>
    </source>
</evidence>